<sequence length="85" mass="10190">MIVSANEIKRHGVSLFDKLFEKANEIIISVRGKKKYVVIDYEEYKKFREYELEKAYREVMEDIEKGDYKIVSAKEHIEEIKKCIN</sequence>
<reference evidence="2 3" key="1">
    <citation type="submission" date="2019-05" db="EMBL/GenBank/DDBJ databases">
        <title>A comparative analysis of the Nautiliaceae.</title>
        <authorList>
            <person name="Grosche A."/>
            <person name="Smedile F."/>
            <person name="Vetriani C."/>
        </authorList>
    </citation>
    <scope>NUCLEOTIDE SEQUENCE [LARGE SCALE GENOMIC DNA]</scope>
    <source>
        <strain evidence="2 3">TB-2</strain>
    </source>
</reference>
<gene>
    <name evidence="2" type="ORF">FE773_05375</name>
</gene>
<comment type="similarity">
    <text evidence="1">Belongs to the phD/YefM antitoxin family.</text>
</comment>
<dbReference type="InterPro" id="IPR036165">
    <property type="entry name" value="YefM-like_sf"/>
</dbReference>
<proteinExistence type="inferred from homology"/>
<dbReference type="RefSeq" id="WP_138323366.1">
    <property type="nucleotide sequence ID" value="NZ_CP040463.1"/>
</dbReference>
<protein>
    <submittedName>
        <fullName evidence="2">Type II toxin-antitoxin system Phd/YefM family antitoxin</fullName>
    </submittedName>
</protein>
<evidence type="ECO:0000313" key="2">
    <source>
        <dbReference type="EMBL" id="QCT94626.1"/>
    </source>
</evidence>
<evidence type="ECO:0000313" key="3">
    <source>
        <dbReference type="Proteomes" id="UP000306825"/>
    </source>
</evidence>
<dbReference type="SUPFAM" id="SSF143120">
    <property type="entry name" value="YefM-like"/>
    <property type="match status" value="1"/>
</dbReference>
<name>A0ABX5VCG0_9BACT</name>
<organism evidence="2 3">
    <name type="scientific">Caminibacter mediatlanticus TB-2</name>
    <dbReference type="NCBI Taxonomy" id="391592"/>
    <lineage>
        <taxon>Bacteria</taxon>
        <taxon>Pseudomonadati</taxon>
        <taxon>Campylobacterota</taxon>
        <taxon>Epsilonproteobacteria</taxon>
        <taxon>Nautiliales</taxon>
        <taxon>Nautiliaceae</taxon>
        <taxon>Caminibacter</taxon>
    </lineage>
</organism>
<accession>A0ABX5VCG0</accession>
<dbReference type="NCBIfam" id="TIGR01552">
    <property type="entry name" value="phd_fam"/>
    <property type="match status" value="1"/>
</dbReference>
<keyword evidence="3" id="KW-1185">Reference proteome</keyword>
<dbReference type="Proteomes" id="UP000306825">
    <property type="component" value="Chromosome"/>
</dbReference>
<evidence type="ECO:0000256" key="1">
    <source>
        <dbReference type="ARBA" id="ARBA00009981"/>
    </source>
</evidence>
<dbReference type="EMBL" id="CP040463">
    <property type="protein sequence ID" value="QCT94626.1"/>
    <property type="molecule type" value="Genomic_DNA"/>
</dbReference>